<proteinExistence type="predicted"/>
<feature type="domain" description="Peptidoglycan binding-like" evidence="3">
    <location>
        <begin position="262"/>
        <end position="320"/>
    </location>
</feature>
<dbReference type="Proteomes" id="UP001386955">
    <property type="component" value="Unassembled WGS sequence"/>
</dbReference>
<feature type="coiled-coil region" evidence="1">
    <location>
        <begin position="156"/>
        <end position="183"/>
    </location>
</feature>
<dbReference type="GO" id="GO:0003756">
    <property type="term" value="F:protein disulfide isomerase activity"/>
    <property type="evidence" value="ECO:0007669"/>
    <property type="project" value="TreeGrafter"/>
</dbReference>
<dbReference type="InterPro" id="IPR002477">
    <property type="entry name" value="Peptidoglycan-bd-like"/>
</dbReference>
<evidence type="ECO:0000313" key="5">
    <source>
        <dbReference type="Proteomes" id="UP001386955"/>
    </source>
</evidence>
<feature type="region of interest" description="Disordered" evidence="2">
    <location>
        <begin position="328"/>
        <end position="348"/>
    </location>
</feature>
<dbReference type="Gene3D" id="1.10.101.10">
    <property type="entry name" value="PGBD-like superfamily/PGBD"/>
    <property type="match status" value="1"/>
</dbReference>
<dbReference type="InterPro" id="IPR036366">
    <property type="entry name" value="PGBDSf"/>
</dbReference>
<dbReference type="InterPro" id="IPR036365">
    <property type="entry name" value="PGBD-like_sf"/>
</dbReference>
<dbReference type="EMBL" id="JAYMYS010000005">
    <property type="protein sequence ID" value="KAK7391589.1"/>
    <property type="molecule type" value="Genomic_DNA"/>
</dbReference>
<dbReference type="GO" id="GO:0009507">
    <property type="term" value="C:chloroplast"/>
    <property type="evidence" value="ECO:0007669"/>
    <property type="project" value="TreeGrafter"/>
</dbReference>
<evidence type="ECO:0000259" key="3">
    <source>
        <dbReference type="Pfam" id="PF01471"/>
    </source>
</evidence>
<feature type="compositionally biased region" description="Polar residues" evidence="2">
    <location>
        <begin position="331"/>
        <end position="340"/>
    </location>
</feature>
<reference evidence="4 5" key="1">
    <citation type="submission" date="2024-01" db="EMBL/GenBank/DDBJ databases">
        <title>The genomes of 5 underutilized Papilionoideae crops provide insights into root nodulation and disease resistanc.</title>
        <authorList>
            <person name="Jiang F."/>
        </authorList>
    </citation>
    <scope>NUCLEOTIDE SEQUENCE [LARGE SCALE GENOMIC DNA]</scope>
    <source>
        <strain evidence="4">DUOXIRENSHENG_FW03</strain>
        <tissue evidence="4">Leaves</tissue>
    </source>
</reference>
<organism evidence="4 5">
    <name type="scientific">Psophocarpus tetragonolobus</name>
    <name type="common">Winged bean</name>
    <name type="synonym">Dolichos tetragonolobus</name>
    <dbReference type="NCBI Taxonomy" id="3891"/>
    <lineage>
        <taxon>Eukaryota</taxon>
        <taxon>Viridiplantae</taxon>
        <taxon>Streptophyta</taxon>
        <taxon>Embryophyta</taxon>
        <taxon>Tracheophyta</taxon>
        <taxon>Spermatophyta</taxon>
        <taxon>Magnoliopsida</taxon>
        <taxon>eudicotyledons</taxon>
        <taxon>Gunneridae</taxon>
        <taxon>Pentapetalae</taxon>
        <taxon>rosids</taxon>
        <taxon>fabids</taxon>
        <taxon>Fabales</taxon>
        <taxon>Fabaceae</taxon>
        <taxon>Papilionoideae</taxon>
        <taxon>50 kb inversion clade</taxon>
        <taxon>NPAAA clade</taxon>
        <taxon>indigoferoid/millettioid clade</taxon>
        <taxon>Phaseoleae</taxon>
        <taxon>Psophocarpus</taxon>
    </lineage>
</organism>
<dbReference type="SUPFAM" id="SSF47090">
    <property type="entry name" value="PGBD-like"/>
    <property type="match status" value="1"/>
</dbReference>
<comment type="caution">
    <text evidence="4">The sequence shown here is derived from an EMBL/GenBank/DDBJ whole genome shotgun (WGS) entry which is preliminary data.</text>
</comment>
<dbReference type="InterPro" id="IPR036410">
    <property type="entry name" value="HSP_DnaJ_Cys-rich_dom_sf"/>
</dbReference>
<dbReference type="AlphaFoldDB" id="A0AAN9SA53"/>
<gene>
    <name evidence="4" type="ORF">VNO78_20006</name>
</gene>
<dbReference type="SUPFAM" id="SSF57938">
    <property type="entry name" value="DnaJ/Hsp40 cysteine-rich domain"/>
    <property type="match status" value="1"/>
</dbReference>
<dbReference type="GO" id="GO:0009658">
    <property type="term" value="P:chloroplast organization"/>
    <property type="evidence" value="ECO:0007669"/>
    <property type="project" value="TreeGrafter"/>
</dbReference>
<evidence type="ECO:0000256" key="1">
    <source>
        <dbReference type="SAM" id="Coils"/>
    </source>
</evidence>
<sequence>MVDTGRVITISKSQATIMEELTISTTMGMDRIPLVVRETIVARMLSIIERQATAVVEESSVIISWLMLSYDIITKASINGFHSPNPTMSILLPVAAPPTFTLNLTKTLNPLPKPYSLSYKFNSLISRCSLSDREEQRWLREEQRWLRDEQRWLREEQRWTRDRDQLLREIADLKLQIQALERRLLTRDLSSPASVSDAVANVTLLLQVLKDKNLVLQSGSSMLNTEDEKQFEEVVQHEKEVVVVEESAMVQKRNSLRKGSEGGEVLQMQEALLKLGFYSGEEDMEYSSFSNGTERAVKTWQAAVGAPEDGIMTAELLERLYLEIRNKDAGSATQDKQSPTVLPKEGENGAAVASVTEISKLQQNVVKSDKETEASHRGVFLLGENRWEEPSRLFASDGVDGSKNRDATTKCLQCRGEGRLMCTECDGTGEPNIEPQFMEWVDEGTKCPYCEGLGYTVCDLCGGKTMV</sequence>
<protein>
    <recommendedName>
        <fullName evidence="3">Peptidoglycan binding-like domain-containing protein</fullName>
    </recommendedName>
</protein>
<dbReference type="PANTHER" id="PTHR15852">
    <property type="entry name" value="PLASTID TRANSCRIPTIONALLY ACTIVE PROTEIN"/>
    <property type="match status" value="1"/>
</dbReference>
<name>A0AAN9SA53_PSOTE</name>
<keyword evidence="1" id="KW-0175">Coiled coil</keyword>
<dbReference type="PANTHER" id="PTHR15852:SF16">
    <property type="entry name" value="PROTEIN DISULFIDE ISOMERASE PTAC5, CHLOROPLASTIC"/>
    <property type="match status" value="1"/>
</dbReference>
<evidence type="ECO:0000313" key="4">
    <source>
        <dbReference type="EMBL" id="KAK7391589.1"/>
    </source>
</evidence>
<dbReference type="Pfam" id="PF01471">
    <property type="entry name" value="PG_binding_1"/>
    <property type="match status" value="1"/>
</dbReference>
<evidence type="ECO:0000256" key="2">
    <source>
        <dbReference type="SAM" id="MobiDB-lite"/>
    </source>
</evidence>
<keyword evidence="5" id="KW-1185">Reference proteome</keyword>
<accession>A0AAN9SA53</accession>